<name>A0A9X4IAR5_9NEIS</name>
<reference evidence="1" key="1">
    <citation type="submission" date="2022-10" db="EMBL/GenBank/DDBJ databases">
        <authorList>
            <person name="Boutroux M."/>
        </authorList>
    </citation>
    <scope>NUCLEOTIDE SEQUENCE</scope>
    <source>
        <strain evidence="1">51.81</strain>
    </source>
</reference>
<organism evidence="1">
    <name type="scientific">Neisseria leonii</name>
    <dbReference type="NCBI Taxonomy" id="2995413"/>
    <lineage>
        <taxon>Bacteria</taxon>
        <taxon>Pseudomonadati</taxon>
        <taxon>Pseudomonadota</taxon>
        <taxon>Betaproteobacteria</taxon>
        <taxon>Neisseriales</taxon>
        <taxon>Neisseriaceae</taxon>
        <taxon>Neisseria</taxon>
    </lineage>
</organism>
<gene>
    <name evidence="1" type="ORF">ORY91_001079</name>
    <name evidence="2" type="ORF">V9W64_09015</name>
</gene>
<evidence type="ECO:0000313" key="1">
    <source>
        <dbReference type="EMBL" id="MDD9327670.1"/>
    </source>
</evidence>
<protein>
    <submittedName>
        <fullName evidence="1">Uncharacterized protein</fullName>
    </submittedName>
</protein>
<sequence length="53" mass="6405">MSTNNVEHIRRWLAEAGERKERARQDGDYAAFQTAETDEKNYREMLEKWEEQS</sequence>
<dbReference type="AlphaFoldDB" id="A0A9X4IAR5"/>
<dbReference type="RefSeq" id="WP_274570691.1">
    <property type="nucleotide sequence ID" value="NZ_CP145606.1"/>
</dbReference>
<dbReference type="EMBL" id="JAPQFL010000002">
    <property type="protein sequence ID" value="MDD9327670.1"/>
    <property type="molecule type" value="Genomic_DNA"/>
</dbReference>
<evidence type="ECO:0000313" key="2">
    <source>
        <dbReference type="EMBL" id="WWY02822.1"/>
    </source>
</evidence>
<evidence type="ECO:0000313" key="3">
    <source>
        <dbReference type="Proteomes" id="UP001149607"/>
    </source>
</evidence>
<keyword evidence="3" id="KW-1185">Reference proteome</keyword>
<proteinExistence type="predicted"/>
<accession>A0A9X4IAR5</accession>
<dbReference type="Proteomes" id="UP001149607">
    <property type="component" value="Chromosome"/>
</dbReference>
<dbReference type="EMBL" id="CP146598">
    <property type="protein sequence ID" value="WWY02822.1"/>
    <property type="molecule type" value="Genomic_DNA"/>
</dbReference>
<reference evidence="2" key="2">
    <citation type="submission" date="2024-02" db="EMBL/GenBank/DDBJ databases">
        <title>Neisseria leonii sp. nov.</title>
        <authorList>
            <person name="Boutroux M."/>
            <person name="Favre-Rochex S."/>
            <person name="Gorgette O."/>
            <person name="Touak G."/>
            <person name="Muhle E."/>
            <person name="Chesneau O."/>
            <person name="Clermont D."/>
            <person name="Rahi P."/>
        </authorList>
    </citation>
    <scope>NUCLEOTIDE SEQUENCE</scope>
    <source>
        <strain evidence="2">51.81</strain>
    </source>
</reference>